<keyword evidence="9 16" id="KW-0675">Receptor</keyword>
<keyword evidence="6 13" id="KW-0732">Signal</keyword>
<protein>
    <submittedName>
        <fullName evidence="16">TonB-dependent receptor</fullName>
    </submittedName>
</protein>
<comment type="caution">
    <text evidence="16">The sequence shown here is derived from an EMBL/GenBank/DDBJ whole genome shotgun (WGS) entry which is preliminary data.</text>
</comment>
<dbReference type="InterPro" id="IPR037066">
    <property type="entry name" value="Plug_dom_sf"/>
</dbReference>
<gene>
    <name evidence="16" type="ORF">GCM10009114_35510</name>
</gene>
<comment type="subcellular location">
    <subcellularLocation>
        <location evidence="1 11">Cell outer membrane</location>
        <topology evidence="1 11">Multi-pass membrane protein</topology>
    </subcellularLocation>
</comment>
<comment type="similarity">
    <text evidence="2">Belongs to the TonB-dependent receptor family. Hemoglobin/haptoglobin binding protein subfamily.</text>
</comment>
<dbReference type="PROSITE" id="PS52016">
    <property type="entry name" value="TONB_DEPENDENT_REC_3"/>
    <property type="match status" value="1"/>
</dbReference>
<evidence type="ECO:0000256" key="11">
    <source>
        <dbReference type="PROSITE-ProRule" id="PRU01360"/>
    </source>
</evidence>
<keyword evidence="3 11" id="KW-0813">Transport</keyword>
<dbReference type="RefSeq" id="WP_343862418.1">
    <property type="nucleotide sequence ID" value="NZ_BAAAFD010000016.1"/>
</dbReference>
<evidence type="ECO:0000259" key="15">
    <source>
        <dbReference type="Pfam" id="PF07715"/>
    </source>
</evidence>
<dbReference type="Gene3D" id="2.40.170.20">
    <property type="entry name" value="TonB-dependent receptor, beta-barrel domain"/>
    <property type="match status" value="1"/>
</dbReference>
<evidence type="ECO:0000256" key="3">
    <source>
        <dbReference type="ARBA" id="ARBA00022448"/>
    </source>
</evidence>
<evidence type="ECO:0000256" key="10">
    <source>
        <dbReference type="ARBA" id="ARBA00023237"/>
    </source>
</evidence>
<organism evidence="16 17">
    <name type="scientific">Aliiglaciecola litoralis</name>
    <dbReference type="NCBI Taxonomy" id="582857"/>
    <lineage>
        <taxon>Bacteria</taxon>
        <taxon>Pseudomonadati</taxon>
        <taxon>Pseudomonadota</taxon>
        <taxon>Gammaproteobacteria</taxon>
        <taxon>Alteromonadales</taxon>
        <taxon>Alteromonadaceae</taxon>
        <taxon>Aliiglaciecola</taxon>
    </lineage>
</organism>
<dbReference type="InterPro" id="IPR036942">
    <property type="entry name" value="Beta-barrel_TonB_sf"/>
</dbReference>
<proteinExistence type="inferred from homology"/>
<feature type="domain" description="TonB-dependent receptor-like beta-barrel" evidence="14">
    <location>
        <begin position="180"/>
        <end position="597"/>
    </location>
</feature>
<evidence type="ECO:0000313" key="16">
    <source>
        <dbReference type="EMBL" id="GAA0859985.1"/>
    </source>
</evidence>
<evidence type="ECO:0000256" key="12">
    <source>
        <dbReference type="RuleBase" id="RU003357"/>
    </source>
</evidence>
<keyword evidence="17" id="KW-1185">Reference proteome</keyword>
<evidence type="ECO:0000259" key="14">
    <source>
        <dbReference type="Pfam" id="PF00593"/>
    </source>
</evidence>
<evidence type="ECO:0000256" key="13">
    <source>
        <dbReference type="SAM" id="SignalP"/>
    </source>
</evidence>
<dbReference type="PANTHER" id="PTHR30069:SF29">
    <property type="entry name" value="HEMOGLOBIN AND HEMOGLOBIN-HAPTOGLOBIN-BINDING PROTEIN 1-RELATED"/>
    <property type="match status" value="1"/>
</dbReference>
<keyword evidence="10 11" id="KW-0998">Cell outer membrane</keyword>
<dbReference type="Gene3D" id="2.170.130.10">
    <property type="entry name" value="TonB-dependent receptor, plug domain"/>
    <property type="match status" value="1"/>
</dbReference>
<feature type="chain" id="PRO_5046021186" evidence="13">
    <location>
        <begin position="20"/>
        <end position="623"/>
    </location>
</feature>
<dbReference type="EMBL" id="BAAAFD010000016">
    <property type="protein sequence ID" value="GAA0859985.1"/>
    <property type="molecule type" value="Genomic_DNA"/>
</dbReference>
<keyword evidence="4 11" id="KW-1134">Transmembrane beta strand</keyword>
<evidence type="ECO:0000256" key="2">
    <source>
        <dbReference type="ARBA" id="ARBA00008143"/>
    </source>
</evidence>
<dbReference type="InterPro" id="IPR012910">
    <property type="entry name" value="Plug_dom"/>
</dbReference>
<sequence>MNNLSILLAASFSLTFACAATQSNQQPETTPASQEIEKVSVVSSRISLPTNRLATSVTVLDEFDLQMQSTLSIADILRTTTSVGVSNSGGLGKNTVLRIRGEEGFRTKLYIDGVELSDTSSPQVAPIFDDVLVNQLSRVEILRGTQGLAYGADAGGVIALYTESQQQGLHGNIAVSASRYNTLGFTSNLSSGNDLGSLFLSASTLSSDGFNAQSSDLTEEKDGYHNKTVHFKGHVNLTDTLEAGFVVRQVNADNHYDGCFDNITFAPSNHCSSNAQQNTYRASLNYDSDAVRHHFAVDKTAVERRYFNNAQFSFNNSGSIRKLEYMGSVQWYNHDFVFGLDAREERLDSESIKRKQQGIFAEWLGDLNNGIYINLGLRHDDNDTFGTHDSVRVGLVKQLQFNTVDIKLKSTFGTGFRAPSLFEQNYNDGPFAFGDAAGLQLSEENSNGLDIGFELLTQFGSQFEMVWFEQEIENEIVFDLSGFQGYFQSVGSSSSEGVELSLHHAFDNGISVRANYTYNDTRDNNNERRLRRPKNKFNLSLRKSLINDLVTIELHHRIVNDAVDINSMELDDYSVTDISAQIRLSQGIMLNTGLTNLFDHNYQEVEGFNTAQRSLHVSLSVSL</sequence>
<dbReference type="Proteomes" id="UP001500359">
    <property type="component" value="Unassembled WGS sequence"/>
</dbReference>
<dbReference type="Pfam" id="PF07715">
    <property type="entry name" value="Plug"/>
    <property type="match status" value="1"/>
</dbReference>
<dbReference type="SUPFAM" id="SSF56935">
    <property type="entry name" value="Porins"/>
    <property type="match status" value="1"/>
</dbReference>
<accession>A0ABP3X2P1</accession>
<dbReference type="Pfam" id="PF00593">
    <property type="entry name" value="TonB_dep_Rec_b-barrel"/>
    <property type="match status" value="1"/>
</dbReference>
<evidence type="ECO:0000256" key="7">
    <source>
        <dbReference type="ARBA" id="ARBA00023077"/>
    </source>
</evidence>
<keyword evidence="8 11" id="KW-0472">Membrane</keyword>
<keyword evidence="7 12" id="KW-0798">TonB box</keyword>
<evidence type="ECO:0000256" key="1">
    <source>
        <dbReference type="ARBA" id="ARBA00004571"/>
    </source>
</evidence>
<name>A0ABP3X2P1_9ALTE</name>
<dbReference type="InterPro" id="IPR039426">
    <property type="entry name" value="TonB-dep_rcpt-like"/>
</dbReference>
<dbReference type="PANTHER" id="PTHR30069">
    <property type="entry name" value="TONB-DEPENDENT OUTER MEMBRANE RECEPTOR"/>
    <property type="match status" value="1"/>
</dbReference>
<evidence type="ECO:0000256" key="4">
    <source>
        <dbReference type="ARBA" id="ARBA00022452"/>
    </source>
</evidence>
<reference evidence="17" key="1">
    <citation type="journal article" date="2019" name="Int. J. Syst. Evol. Microbiol.">
        <title>The Global Catalogue of Microorganisms (GCM) 10K type strain sequencing project: providing services to taxonomists for standard genome sequencing and annotation.</title>
        <authorList>
            <consortium name="The Broad Institute Genomics Platform"/>
            <consortium name="The Broad Institute Genome Sequencing Center for Infectious Disease"/>
            <person name="Wu L."/>
            <person name="Ma J."/>
        </authorList>
    </citation>
    <scope>NUCLEOTIDE SEQUENCE [LARGE SCALE GENOMIC DNA]</scope>
    <source>
        <strain evidence="17">JCM 15896</strain>
    </source>
</reference>
<feature type="domain" description="TonB-dependent receptor plug" evidence="15">
    <location>
        <begin position="52"/>
        <end position="156"/>
    </location>
</feature>
<feature type="signal peptide" evidence="13">
    <location>
        <begin position="1"/>
        <end position="19"/>
    </location>
</feature>
<evidence type="ECO:0000256" key="6">
    <source>
        <dbReference type="ARBA" id="ARBA00022729"/>
    </source>
</evidence>
<keyword evidence="5 11" id="KW-0812">Transmembrane</keyword>
<dbReference type="InterPro" id="IPR000531">
    <property type="entry name" value="Beta-barrel_TonB"/>
</dbReference>
<evidence type="ECO:0000256" key="5">
    <source>
        <dbReference type="ARBA" id="ARBA00022692"/>
    </source>
</evidence>
<evidence type="ECO:0000256" key="9">
    <source>
        <dbReference type="ARBA" id="ARBA00023170"/>
    </source>
</evidence>
<evidence type="ECO:0000313" key="17">
    <source>
        <dbReference type="Proteomes" id="UP001500359"/>
    </source>
</evidence>
<evidence type="ECO:0000256" key="8">
    <source>
        <dbReference type="ARBA" id="ARBA00023136"/>
    </source>
</evidence>